<dbReference type="AlphaFoldDB" id="A0A0G0P354"/>
<sequence>MGILIQIPSSSLPPELKIDKRGVDQYIVFKYFSIVGDGVEIPGDQEYAAAYATNTELATLDCGDQITSVGIISKAFEPEIGAAEAGAKVSIMILGGRAITNGGCEVGPLVRNPLYDENFEPYAAYPSIWNIPGCLLRVWTAPGIYRESSCLEGGYRPTANWQRIGAIDIPNGQGLFRLVATDNGLWMHAISTIDLNQIYNTYGVAGTIQEKIKNILQKVFGGNAQ</sequence>
<proteinExistence type="predicted"/>
<gene>
    <name evidence="1" type="ORF">UT17_C0002G0232</name>
</gene>
<dbReference type="EMBL" id="LBVU01000002">
    <property type="protein sequence ID" value="KKQ92569.1"/>
    <property type="molecule type" value="Genomic_DNA"/>
</dbReference>
<protein>
    <submittedName>
        <fullName evidence="1">Uncharacterized protein</fullName>
    </submittedName>
</protein>
<organism evidence="1 2">
    <name type="scientific">Candidatus Woesebacteria bacterium GW2011_GWB1_39_10</name>
    <dbReference type="NCBI Taxonomy" id="1618572"/>
    <lineage>
        <taxon>Bacteria</taxon>
        <taxon>Candidatus Woeseibacteriota</taxon>
    </lineage>
</organism>
<dbReference type="Proteomes" id="UP000034774">
    <property type="component" value="Unassembled WGS sequence"/>
</dbReference>
<evidence type="ECO:0000313" key="2">
    <source>
        <dbReference type="Proteomes" id="UP000034774"/>
    </source>
</evidence>
<name>A0A0G0P354_9BACT</name>
<reference evidence="1 2" key="1">
    <citation type="journal article" date="2015" name="Nature">
        <title>rRNA introns, odd ribosomes, and small enigmatic genomes across a large radiation of phyla.</title>
        <authorList>
            <person name="Brown C.T."/>
            <person name="Hug L.A."/>
            <person name="Thomas B.C."/>
            <person name="Sharon I."/>
            <person name="Castelle C.J."/>
            <person name="Singh A."/>
            <person name="Wilkins M.J."/>
            <person name="Williams K.H."/>
            <person name="Banfield J.F."/>
        </authorList>
    </citation>
    <scope>NUCLEOTIDE SEQUENCE [LARGE SCALE GENOMIC DNA]</scope>
</reference>
<evidence type="ECO:0000313" key="1">
    <source>
        <dbReference type="EMBL" id="KKQ92569.1"/>
    </source>
</evidence>
<comment type="caution">
    <text evidence="1">The sequence shown here is derived from an EMBL/GenBank/DDBJ whole genome shotgun (WGS) entry which is preliminary data.</text>
</comment>
<dbReference type="STRING" id="1618572.UT17_C0002G0232"/>
<accession>A0A0G0P354</accession>